<dbReference type="Proteomes" id="UP000214646">
    <property type="component" value="Unassembled WGS sequence"/>
</dbReference>
<gene>
    <name evidence="2" type="ORF">FRUB_09102</name>
</gene>
<organism evidence="2 3">
    <name type="scientific">Fimbriiglobus ruber</name>
    <dbReference type="NCBI Taxonomy" id="1908690"/>
    <lineage>
        <taxon>Bacteria</taxon>
        <taxon>Pseudomonadati</taxon>
        <taxon>Planctomycetota</taxon>
        <taxon>Planctomycetia</taxon>
        <taxon>Gemmatales</taxon>
        <taxon>Gemmataceae</taxon>
        <taxon>Fimbriiglobus</taxon>
    </lineage>
</organism>
<dbReference type="EMBL" id="NIDE01000017">
    <property type="protein sequence ID" value="OWK36539.1"/>
    <property type="molecule type" value="Genomic_DNA"/>
</dbReference>
<dbReference type="OrthoDB" id="951040at2"/>
<keyword evidence="3" id="KW-1185">Reference proteome</keyword>
<feature type="region of interest" description="Disordered" evidence="1">
    <location>
        <begin position="134"/>
        <end position="167"/>
    </location>
</feature>
<evidence type="ECO:0000313" key="2">
    <source>
        <dbReference type="EMBL" id="OWK36539.1"/>
    </source>
</evidence>
<dbReference type="RefSeq" id="WP_088259526.1">
    <property type="nucleotide sequence ID" value="NZ_NIDE01000017.1"/>
</dbReference>
<accession>A0A225DH59</accession>
<sequence>MAEGERGRPTKLTPLIKKIVLMALEGGATRKTAAEMAKVSPRTFQLWLRLGLSPDADPEYREFRTDVLRAEAEAVLSCVDLIRKAGKKDWRAAAWWLERHCPEYAKTKTFEPTEEEVFEEEEEFKEWARHPIQAEPLAPPPTASADSPDPVRVPVPATPAVPATPINTITEPCASACETPAPCAAKPTPVANSSTANRGNPRPAAIPANTGRPSDHSAKPKRPSPASAPVNSPSKPKPKRGSGPIETGSHRPSRSQRRPLCRA</sequence>
<protein>
    <submittedName>
        <fullName evidence="2">Uncharacterized protein</fullName>
    </submittedName>
</protein>
<dbReference type="AlphaFoldDB" id="A0A225DH59"/>
<comment type="caution">
    <text evidence="2">The sequence shown here is derived from an EMBL/GenBank/DDBJ whole genome shotgun (WGS) entry which is preliminary data.</text>
</comment>
<reference evidence="3" key="1">
    <citation type="submission" date="2017-06" db="EMBL/GenBank/DDBJ databases">
        <title>Genome analysis of Fimbriiglobus ruber SP5, the first member of the order Planctomycetales with confirmed chitinolytic capability.</title>
        <authorList>
            <person name="Ravin N.V."/>
            <person name="Rakitin A.L."/>
            <person name="Ivanova A.A."/>
            <person name="Beletsky A.V."/>
            <person name="Kulichevskaya I.S."/>
            <person name="Mardanov A.V."/>
            <person name="Dedysh S.N."/>
        </authorList>
    </citation>
    <scope>NUCLEOTIDE SEQUENCE [LARGE SCALE GENOMIC DNA]</scope>
    <source>
        <strain evidence="3">SP5</strain>
    </source>
</reference>
<name>A0A225DH59_9BACT</name>
<evidence type="ECO:0000313" key="3">
    <source>
        <dbReference type="Proteomes" id="UP000214646"/>
    </source>
</evidence>
<feature type="compositionally biased region" description="Basic residues" evidence="1">
    <location>
        <begin position="251"/>
        <end position="263"/>
    </location>
</feature>
<feature type="compositionally biased region" description="Low complexity" evidence="1">
    <location>
        <begin position="224"/>
        <end position="234"/>
    </location>
</feature>
<evidence type="ECO:0000256" key="1">
    <source>
        <dbReference type="SAM" id="MobiDB-lite"/>
    </source>
</evidence>
<feature type="region of interest" description="Disordered" evidence="1">
    <location>
        <begin position="185"/>
        <end position="263"/>
    </location>
</feature>
<dbReference type="Gene3D" id="1.10.10.60">
    <property type="entry name" value="Homeodomain-like"/>
    <property type="match status" value="1"/>
</dbReference>
<proteinExistence type="predicted"/>